<feature type="transmembrane region" description="Helical" evidence="6">
    <location>
        <begin position="420"/>
        <end position="440"/>
    </location>
</feature>
<comment type="subcellular location">
    <subcellularLocation>
        <location evidence="1">Cell membrane</location>
        <topology evidence="1">Multi-pass membrane protein</topology>
    </subcellularLocation>
</comment>
<evidence type="ECO:0000256" key="6">
    <source>
        <dbReference type="SAM" id="Phobius"/>
    </source>
</evidence>
<feature type="transmembrane region" description="Helical" evidence="6">
    <location>
        <begin position="328"/>
        <end position="346"/>
    </location>
</feature>
<evidence type="ECO:0000313" key="7">
    <source>
        <dbReference type="EMBL" id="AGH97795.1"/>
    </source>
</evidence>
<feature type="transmembrane region" description="Helical" evidence="6">
    <location>
        <begin position="12"/>
        <end position="35"/>
    </location>
</feature>
<feature type="transmembrane region" description="Helical" evidence="6">
    <location>
        <begin position="446"/>
        <end position="468"/>
    </location>
</feature>
<dbReference type="KEGG" id="man:A11S_975"/>
<keyword evidence="2" id="KW-1003">Cell membrane</keyword>
<dbReference type="InterPro" id="IPR050833">
    <property type="entry name" value="Poly_Biosynth_Transport"/>
</dbReference>
<dbReference type="PANTHER" id="PTHR30250">
    <property type="entry name" value="PST FAMILY PREDICTED COLANIC ACID TRANSPORTER"/>
    <property type="match status" value="1"/>
</dbReference>
<feature type="transmembrane region" description="Helical" evidence="6">
    <location>
        <begin position="213"/>
        <end position="234"/>
    </location>
</feature>
<reference evidence="7 8" key="1">
    <citation type="journal article" date="2013" name="ISME J.">
        <title>By their genes ye shall know them: genomic signatures of predatory bacteria.</title>
        <authorList>
            <person name="Pasternak Z."/>
            <person name="Pietrokovski S."/>
            <person name="Rotem O."/>
            <person name="Gophna U."/>
            <person name="Lurie-Weinberger M.N."/>
            <person name="Jurkevitch E."/>
        </authorList>
    </citation>
    <scope>NUCLEOTIDE SEQUENCE [LARGE SCALE GENOMIC DNA]</scope>
    <source>
        <strain evidence="7">EPB</strain>
    </source>
</reference>
<keyword evidence="5 6" id="KW-0472">Membrane</keyword>
<accession>M4VH26</accession>
<name>M4VH26_9BACT</name>
<gene>
    <name evidence="7" type="ORF">A11S_975</name>
</gene>
<feature type="transmembrane region" description="Helical" evidence="6">
    <location>
        <begin position="153"/>
        <end position="175"/>
    </location>
</feature>
<dbReference type="HOGENOM" id="CLU_022017_7_4_5"/>
<dbReference type="CDD" id="cd13128">
    <property type="entry name" value="MATE_Wzx_like"/>
    <property type="match status" value="1"/>
</dbReference>
<proteinExistence type="predicted"/>
<feature type="transmembrane region" description="Helical" evidence="6">
    <location>
        <begin position="254"/>
        <end position="272"/>
    </location>
</feature>
<dbReference type="STRING" id="349215.A11S_975"/>
<keyword evidence="3 6" id="KW-0812">Transmembrane</keyword>
<dbReference type="RefSeq" id="WP_015467341.1">
    <property type="nucleotide sequence ID" value="NC_020812.1"/>
</dbReference>
<evidence type="ECO:0000313" key="8">
    <source>
        <dbReference type="Proteomes" id="UP000011932"/>
    </source>
</evidence>
<dbReference type="PANTHER" id="PTHR30250:SF11">
    <property type="entry name" value="O-ANTIGEN TRANSPORTER-RELATED"/>
    <property type="match status" value="1"/>
</dbReference>
<dbReference type="EMBL" id="CP003538">
    <property type="protein sequence ID" value="AGH97795.1"/>
    <property type="molecule type" value="Genomic_DNA"/>
</dbReference>
<feature type="transmembrane region" description="Helical" evidence="6">
    <location>
        <begin position="389"/>
        <end position="408"/>
    </location>
</feature>
<evidence type="ECO:0000256" key="3">
    <source>
        <dbReference type="ARBA" id="ARBA00022692"/>
    </source>
</evidence>
<evidence type="ECO:0000256" key="5">
    <source>
        <dbReference type="ARBA" id="ARBA00023136"/>
    </source>
</evidence>
<dbReference type="InterPro" id="IPR002797">
    <property type="entry name" value="Polysacc_synth"/>
</dbReference>
<dbReference type="Pfam" id="PF01943">
    <property type="entry name" value="Polysacc_synt"/>
    <property type="match status" value="1"/>
</dbReference>
<feature type="transmembrane region" description="Helical" evidence="6">
    <location>
        <begin position="181"/>
        <end position="201"/>
    </location>
</feature>
<protein>
    <submittedName>
        <fullName evidence="7">Uncharacterized protein</fullName>
    </submittedName>
</protein>
<feature type="transmembrane region" description="Helical" evidence="6">
    <location>
        <begin position="293"/>
        <end position="316"/>
    </location>
</feature>
<feature type="transmembrane region" description="Helical" evidence="6">
    <location>
        <begin position="367"/>
        <end position="383"/>
    </location>
</feature>
<evidence type="ECO:0000256" key="4">
    <source>
        <dbReference type="ARBA" id="ARBA00022989"/>
    </source>
</evidence>
<evidence type="ECO:0000256" key="1">
    <source>
        <dbReference type="ARBA" id="ARBA00004651"/>
    </source>
</evidence>
<feature type="transmembrane region" description="Helical" evidence="6">
    <location>
        <begin position="115"/>
        <end position="132"/>
    </location>
</feature>
<dbReference type="Proteomes" id="UP000011932">
    <property type="component" value="Chromosome"/>
</dbReference>
<dbReference type="OrthoDB" id="9815248at2"/>
<dbReference type="AlphaFoldDB" id="M4VH26"/>
<feature type="transmembrane region" description="Helical" evidence="6">
    <location>
        <begin position="81"/>
        <end position="103"/>
    </location>
</feature>
<dbReference type="GO" id="GO:0005886">
    <property type="term" value="C:plasma membrane"/>
    <property type="evidence" value="ECO:0007669"/>
    <property type="project" value="UniProtKB-SubCell"/>
</dbReference>
<feature type="transmembrane region" description="Helical" evidence="6">
    <location>
        <begin position="41"/>
        <end position="61"/>
    </location>
</feature>
<sequence>MIFRNLAKDTVVYGGADLASKVIAFFTFPLIAAVLSPASFGTLELIVTIVGLFGLFINCGLNNATQRFYWDADTSLSERPVIVSTAFFILLFLAFVFTCAIFLTMPITIALLDRLHLPVTFYGIIAAVFLLITTQSTQFIQDVIRLHFKPVNFLIFTLLGRVLVAFSAVVAVLYFRAGVDGVLIAQALVGFAVFPIGLYLVRQDLTVKISSEWAKTLVRFGHPFIYAGLAYWLFGSMDRWMLASMSSVEEVGVYSVSYRFATIVLFASAAFGQAWSPHAIKIKSDYPESYRAVYFNVLLCLLYFMLIVGGGIALFSGEIIAFLMPDEYALSAFPLAILCFGIVLQATQQITAIGISLEKRTGILMQMAWVAAVVNLVGNWFLIPDFGAVGAAWATFISYFVLTVGYFVRSQQLHPIPVDWFKLGGVSFLGGCVLCVSLLFQSSEISLAGIVEKLLFAITCAVLGLFLLPIKEMKNVSKV</sequence>
<organism evidence="7 8">
    <name type="scientific">Micavibrio aeruginosavorus EPB</name>
    <dbReference type="NCBI Taxonomy" id="349215"/>
    <lineage>
        <taxon>Bacteria</taxon>
        <taxon>Pseudomonadati</taxon>
        <taxon>Bdellovibrionota</taxon>
        <taxon>Bdellovibrionia</taxon>
        <taxon>Bdellovibrionales</taxon>
        <taxon>Pseudobdellovibrionaceae</taxon>
        <taxon>Micavibrio</taxon>
    </lineage>
</organism>
<keyword evidence="4 6" id="KW-1133">Transmembrane helix</keyword>
<evidence type="ECO:0000256" key="2">
    <source>
        <dbReference type="ARBA" id="ARBA00022475"/>
    </source>
</evidence>